<reference evidence="1 2" key="2">
    <citation type="submission" date="2018-11" db="EMBL/GenBank/DDBJ databases">
        <authorList>
            <consortium name="Pathogen Informatics"/>
        </authorList>
    </citation>
    <scope>NUCLEOTIDE SEQUENCE [LARGE SCALE GENOMIC DNA]</scope>
</reference>
<evidence type="ECO:0000313" key="3">
    <source>
        <dbReference type="WBParaSite" id="ASIM_0001427301-mRNA-1"/>
    </source>
</evidence>
<gene>
    <name evidence="1" type="ORF">ASIM_LOCUS13701</name>
</gene>
<dbReference type="EMBL" id="UYRR01031472">
    <property type="protein sequence ID" value="VDK50374.1"/>
    <property type="molecule type" value="Genomic_DNA"/>
</dbReference>
<dbReference type="AlphaFoldDB" id="A0A0M3K0E0"/>
<proteinExistence type="predicted"/>
<sequence>MSAIHLAHISQLTERLNKIINDVNPIDWYSEAATADLNAYLESIQQQYELSKTKIQRHITEISQYADEWQQSLKSSRTTQAELTAYNEAVKDPQGFFSAISTAKDIIDEINANFKIIDTKLRSTSTAYSPSITQTTLNTSNRNDISNP</sequence>
<organism evidence="3">
    <name type="scientific">Anisakis simplex</name>
    <name type="common">Herring worm</name>
    <dbReference type="NCBI Taxonomy" id="6269"/>
    <lineage>
        <taxon>Eukaryota</taxon>
        <taxon>Metazoa</taxon>
        <taxon>Ecdysozoa</taxon>
        <taxon>Nematoda</taxon>
        <taxon>Chromadorea</taxon>
        <taxon>Rhabditida</taxon>
        <taxon>Spirurina</taxon>
        <taxon>Ascaridomorpha</taxon>
        <taxon>Ascaridoidea</taxon>
        <taxon>Anisakidae</taxon>
        <taxon>Anisakis</taxon>
        <taxon>Anisakis simplex complex</taxon>
    </lineage>
</organism>
<dbReference type="WBParaSite" id="ASIM_0001427301-mRNA-1">
    <property type="protein sequence ID" value="ASIM_0001427301-mRNA-1"/>
    <property type="gene ID" value="ASIM_0001427301"/>
</dbReference>
<protein>
    <submittedName>
        <fullName evidence="3">WXG100 family type VII secretion target</fullName>
    </submittedName>
</protein>
<keyword evidence="2" id="KW-1185">Reference proteome</keyword>
<accession>A0A0M3K0E0</accession>
<evidence type="ECO:0000313" key="2">
    <source>
        <dbReference type="Proteomes" id="UP000267096"/>
    </source>
</evidence>
<evidence type="ECO:0000313" key="1">
    <source>
        <dbReference type="EMBL" id="VDK50374.1"/>
    </source>
</evidence>
<dbReference type="Proteomes" id="UP000267096">
    <property type="component" value="Unassembled WGS sequence"/>
</dbReference>
<reference evidence="3" key="1">
    <citation type="submission" date="2017-02" db="UniProtKB">
        <authorList>
            <consortium name="WormBaseParasite"/>
        </authorList>
    </citation>
    <scope>IDENTIFICATION</scope>
</reference>
<name>A0A0M3K0E0_ANISI</name>